<sequence>MELVCLTQHHAESSPGCPQLSVIPLHKSFSLKRWCNIMMPVSPAPAQCARPGNTIKTIIMLAEHKQCVGSAGEEVAQLVTLLQDALPRLTMALSQSPTTPYPPSYESQANPASFTHTSSSLIIPVAPLQWQVNGSSQYNPYRSMGGQLTHTAGGHIVPASPHSHYAIPWAHTTHDEKTWLLPHHHHKERRTSLLGVDRSAIFTASFRSGLEDSSSSVPSSKNRFSNKQWLALFSMLLLCFTSFSTMSILAPFFPQLVERKGLSSSMNGIIFSVYAFVIVVASPIVAKMVPITDPRTLYLIGIALTAVSNICFGLIQFIYEQSVFLLVSISLRVLEALGASCFLTVIYALVPELFPGDMSTINGMLETAIGLGTCVGPAMGVWLYSVGGFSLPFIVLGSFMLLTIPICWITFPTDVRPSGDGTPKGLISIMMKPGVLISFIILACTAMSQSMLYPSLQPHMDRLGVSVEHVGLIFLLLSAVYTITSPLVGLATDRYQCPELFMVAGLPIMTVALVFLGNSPILPFLTADELVKQDLIAIVLLGLSNAMCIVPTYACMLNHATEKHEIVDLGTSAICGGLWSASYSLGDMLGPLYAGFMGEYTGFAMTTSILALVPVVMTLFLGIFMCVQCHTSRVCKRSPLSPPTPSATRSESFVNKTLHSTMRDDNNISKSVHFVY</sequence>
<dbReference type="Gene3D" id="1.20.1250.20">
    <property type="entry name" value="MFS general substrate transporter like domains"/>
    <property type="match status" value="2"/>
</dbReference>
<evidence type="ECO:0000256" key="4">
    <source>
        <dbReference type="ARBA" id="ARBA00022989"/>
    </source>
</evidence>
<feature type="transmembrane region" description="Helical" evidence="6">
    <location>
        <begin position="566"/>
        <end position="583"/>
    </location>
</feature>
<evidence type="ECO:0000313" key="9">
    <source>
        <dbReference type="Proteomes" id="UP001497623"/>
    </source>
</evidence>
<keyword evidence="9" id="KW-1185">Reference proteome</keyword>
<feature type="transmembrane region" description="Helical" evidence="6">
    <location>
        <begin position="434"/>
        <end position="452"/>
    </location>
</feature>
<dbReference type="Pfam" id="PF07690">
    <property type="entry name" value="MFS_1"/>
    <property type="match status" value="1"/>
</dbReference>
<name>A0AAV2QD78_MEGNR</name>
<feature type="transmembrane region" description="Helical" evidence="6">
    <location>
        <begin position="500"/>
        <end position="523"/>
    </location>
</feature>
<dbReference type="InterPro" id="IPR036259">
    <property type="entry name" value="MFS_trans_sf"/>
</dbReference>
<feature type="transmembrane region" description="Helical" evidence="6">
    <location>
        <begin position="325"/>
        <end position="350"/>
    </location>
</feature>
<dbReference type="GO" id="GO:0022857">
    <property type="term" value="F:transmembrane transporter activity"/>
    <property type="evidence" value="ECO:0007669"/>
    <property type="project" value="InterPro"/>
</dbReference>
<dbReference type="PANTHER" id="PTHR23506:SF28">
    <property type="entry name" value="MFS-TYPE TRANSPORTER SLC18B1-LIKE PROTEIN"/>
    <property type="match status" value="1"/>
</dbReference>
<feature type="transmembrane region" description="Helical" evidence="6">
    <location>
        <begin position="362"/>
        <end position="385"/>
    </location>
</feature>
<evidence type="ECO:0000259" key="7">
    <source>
        <dbReference type="PROSITE" id="PS50850"/>
    </source>
</evidence>
<feature type="transmembrane region" description="Helical" evidence="6">
    <location>
        <begin position="297"/>
        <end position="319"/>
    </location>
</feature>
<dbReference type="InterPro" id="IPR050930">
    <property type="entry name" value="MFS_Vesicular_Transporter"/>
</dbReference>
<accession>A0AAV2QD78</accession>
<feature type="transmembrane region" description="Helical" evidence="6">
    <location>
        <begin position="391"/>
        <end position="413"/>
    </location>
</feature>
<proteinExistence type="predicted"/>
<evidence type="ECO:0000256" key="1">
    <source>
        <dbReference type="ARBA" id="ARBA00004141"/>
    </source>
</evidence>
<dbReference type="EMBL" id="CAXKWB010006122">
    <property type="protein sequence ID" value="CAL4081506.1"/>
    <property type="molecule type" value="Genomic_DNA"/>
</dbReference>
<feature type="transmembrane region" description="Helical" evidence="6">
    <location>
        <begin position="229"/>
        <end position="253"/>
    </location>
</feature>
<feature type="domain" description="Major facilitator superfamily (MFS) profile" evidence="7">
    <location>
        <begin position="231"/>
        <end position="630"/>
    </location>
</feature>
<comment type="subcellular location">
    <subcellularLocation>
        <location evidence="1">Membrane</location>
        <topology evidence="1">Multi-pass membrane protein</topology>
    </subcellularLocation>
</comment>
<feature type="transmembrane region" description="Helical" evidence="6">
    <location>
        <begin position="472"/>
        <end position="491"/>
    </location>
</feature>
<evidence type="ECO:0000256" key="3">
    <source>
        <dbReference type="ARBA" id="ARBA00022692"/>
    </source>
</evidence>
<evidence type="ECO:0000256" key="2">
    <source>
        <dbReference type="ARBA" id="ARBA00022448"/>
    </source>
</evidence>
<evidence type="ECO:0000256" key="6">
    <source>
        <dbReference type="SAM" id="Phobius"/>
    </source>
</evidence>
<dbReference type="PANTHER" id="PTHR23506">
    <property type="entry name" value="GH10249P"/>
    <property type="match status" value="1"/>
</dbReference>
<dbReference type="InterPro" id="IPR011701">
    <property type="entry name" value="MFS"/>
</dbReference>
<feature type="transmembrane region" description="Helical" evidence="6">
    <location>
        <begin position="535"/>
        <end position="554"/>
    </location>
</feature>
<dbReference type="PROSITE" id="PS50850">
    <property type="entry name" value="MFS"/>
    <property type="match status" value="1"/>
</dbReference>
<comment type="caution">
    <text evidence="8">The sequence shown here is derived from an EMBL/GenBank/DDBJ whole genome shotgun (WGS) entry which is preliminary data.</text>
</comment>
<evidence type="ECO:0000313" key="8">
    <source>
        <dbReference type="EMBL" id="CAL4081506.1"/>
    </source>
</evidence>
<keyword evidence="3 6" id="KW-0812">Transmembrane</keyword>
<keyword evidence="2" id="KW-0813">Transport</keyword>
<dbReference type="InterPro" id="IPR020846">
    <property type="entry name" value="MFS_dom"/>
</dbReference>
<evidence type="ECO:0000256" key="5">
    <source>
        <dbReference type="ARBA" id="ARBA00023136"/>
    </source>
</evidence>
<dbReference type="SUPFAM" id="SSF103473">
    <property type="entry name" value="MFS general substrate transporter"/>
    <property type="match status" value="1"/>
</dbReference>
<organism evidence="8 9">
    <name type="scientific">Meganyctiphanes norvegica</name>
    <name type="common">Northern krill</name>
    <name type="synonym">Thysanopoda norvegica</name>
    <dbReference type="NCBI Taxonomy" id="48144"/>
    <lineage>
        <taxon>Eukaryota</taxon>
        <taxon>Metazoa</taxon>
        <taxon>Ecdysozoa</taxon>
        <taxon>Arthropoda</taxon>
        <taxon>Crustacea</taxon>
        <taxon>Multicrustacea</taxon>
        <taxon>Malacostraca</taxon>
        <taxon>Eumalacostraca</taxon>
        <taxon>Eucarida</taxon>
        <taxon>Euphausiacea</taxon>
        <taxon>Euphausiidae</taxon>
        <taxon>Meganyctiphanes</taxon>
    </lineage>
</organism>
<feature type="transmembrane region" description="Helical" evidence="6">
    <location>
        <begin position="603"/>
        <end position="627"/>
    </location>
</feature>
<reference evidence="8 9" key="1">
    <citation type="submission" date="2024-05" db="EMBL/GenBank/DDBJ databases">
        <authorList>
            <person name="Wallberg A."/>
        </authorList>
    </citation>
    <scope>NUCLEOTIDE SEQUENCE [LARGE SCALE GENOMIC DNA]</scope>
</reference>
<feature type="non-terminal residue" evidence="8">
    <location>
        <position position="676"/>
    </location>
</feature>
<dbReference type="GO" id="GO:0016020">
    <property type="term" value="C:membrane"/>
    <property type="evidence" value="ECO:0007669"/>
    <property type="project" value="UniProtKB-SubCell"/>
</dbReference>
<keyword evidence="5 6" id="KW-0472">Membrane</keyword>
<protein>
    <recommendedName>
        <fullName evidence="7">Major facilitator superfamily (MFS) profile domain-containing protein</fullName>
    </recommendedName>
</protein>
<keyword evidence="4 6" id="KW-1133">Transmembrane helix</keyword>
<gene>
    <name evidence="8" type="ORF">MNOR_LOCUS11570</name>
</gene>
<feature type="transmembrane region" description="Helical" evidence="6">
    <location>
        <begin position="265"/>
        <end position="285"/>
    </location>
</feature>
<dbReference type="Proteomes" id="UP001497623">
    <property type="component" value="Unassembled WGS sequence"/>
</dbReference>
<dbReference type="AlphaFoldDB" id="A0AAV2QD78"/>